<keyword evidence="3" id="KW-0645">Protease</keyword>
<dbReference type="PANTHER" id="PTHR32194:SF3">
    <property type="entry name" value="PROTEASOME SUBUNIT BETA"/>
    <property type="match status" value="1"/>
</dbReference>
<evidence type="ECO:0000256" key="5">
    <source>
        <dbReference type="ARBA" id="ARBA00022801"/>
    </source>
</evidence>
<dbReference type="InterPro" id="IPR000243">
    <property type="entry name" value="Pept_T1A_subB"/>
</dbReference>
<dbReference type="PANTHER" id="PTHR32194">
    <property type="entry name" value="METALLOPROTEASE TLDD"/>
    <property type="match status" value="1"/>
</dbReference>
<dbReference type="GO" id="GO:0005737">
    <property type="term" value="C:cytoplasm"/>
    <property type="evidence" value="ECO:0007669"/>
    <property type="project" value="UniProtKB-SubCell"/>
</dbReference>
<dbReference type="GeneID" id="92367557"/>
<comment type="caution">
    <text evidence="11">The sequence shown here is derived from an EMBL/GenBank/DDBJ whole genome shotgun (WGS) entry which is preliminary data.</text>
</comment>
<evidence type="ECO:0000256" key="6">
    <source>
        <dbReference type="ARBA" id="ARBA00022942"/>
    </source>
</evidence>
<organism evidence="11 12">
    <name type="scientific">Cryptosporidium andersoni</name>
    <dbReference type="NCBI Taxonomy" id="117008"/>
    <lineage>
        <taxon>Eukaryota</taxon>
        <taxon>Sar</taxon>
        <taxon>Alveolata</taxon>
        <taxon>Apicomplexa</taxon>
        <taxon>Conoidasida</taxon>
        <taxon>Coccidia</taxon>
        <taxon>Eucoccidiorida</taxon>
        <taxon>Eimeriorina</taxon>
        <taxon>Cryptosporidiidae</taxon>
        <taxon>Cryptosporidium</taxon>
    </lineage>
</organism>
<keyword evidence="6 10" id="KW-0647">Proteasome</keyword>
<comment type="subunit">
    <text evidence="10">Component of the proteasome complex.</text>
</comment>
<protein>
    <recommendedName>
        <fullName evidence="10">Proteasome subunit beta</fullName>
    </recommendedName>
</protein>
<dbReference type="PROSITE" id="PS00854">
    <property type="entry name" value="PROTEASOME_BETA_1"/>
    <property type="match status" value="1"/>
</dbReference>
<evidence type="ECO:0000256" key="2">
    <source>
        <dbReference type="ARBA" id="ARBA00022490"/>
    </source>
</evidence>
<gene>
    <name evidence="11" type="ORF">cand_033730</name>
</gene>
<evidence type="ECO:0000256" key="9">
    <source>
        <dbReference type="PIRSR" id="PIRSR600243-1"/>
    </source>
</evidence>
<dbReference type="CDD" id="cd03761">
    <property type="entry name" value="proteasome_beta_type_5"/>
    <property type="match status" value="1"/>
</dbReference>
<dbReference type="InterPro" id="IPR023333">
    <property type="entry name" value="Proteasome_suB-type"/>
</dbReference>
<dbReference type="AlphaFoldDB" id="A0A1J4MXR4"/>
<dbReference type="InterPro" id="IPR001353">
    <property type="entry name" value="Proteasome_sua/b"/>
</dbReference>
<dbReference type="InterPro" id="IPR016050">
    <property type="entry name" value="Proteasome_bsu_CS"/>
</dbReference>
<evidence type="ECO:0000256" key="3">
    <source>
        <dbReference type="ARBA" id="ARBA00022670"/>
    </source>
</evidence>
<dbReference type="GO" id="GO:0004298">
    <property type="term" value="F:threonine-type endopeptidase activity"/>
    <property type="evidence" value="ECO:0007669"/>
    <property type="project" value="UniProtKB-KW"/>
</dbReference>
<dbReference type="Pfam" id="PF00227">
    <property type="entry name" value="Proteasome"/>
    <property type="match status" value="1"/>
</dbReference>
<dbReference type="SUPFAM" id="SSF56235">
    <property type="entry name" value="N-terminal nucleophile aminohydrolases (Ntn hydrolases)"/>
    <property type="match status" value="1"/>
</dbReference>
<accession>A0A1J4MXR4</accession>
<dbReference type="OrthoDB" id="37597at2759"/>
<evidence type="ECO:0000256" key="10">
    <source>
        <dbReference type="RuleBase" id="RU004203"/>
    </source>
</evidence>
<feature type="active site" description="Nucleophile" evidence="9">
    <location>
        <position position="69"/>
    </location>
</feature>
<dbReference type="InterPro" id="IPR029055">
    <property type="entry name" value="Ntn_hydrolases_N"/>
</dbReference>
<name>A0A1J4MXR4_9CRYT</name>
<evidence type="ECO:0000256" key="7">
    <source>
        <dbReference type="ARBA" id="ARBA00023145"/>
    </source>
</evidence>
<proteinExistence type="inferred from homology"/>
<reference evidence="11 12" key="1">
    <citation type="submission" date="2016-10" db="EMBL/GenBank/DDBJ databases">
        <title>Reductive evolution of mitochondrial metabolism and differential evolution of invasion-related proteins in Cryptosporidium.</title>
        <authorList>
            <person name="Liu S."/>
            <person name="Roellig D.M."/>
            <person name="Guo Y."/>
            <person name="Li N."/>
            <person name="Frace M.A."/>
            <person name="Tang K."/>
            <person name="Zhang L."/>
            <person name="Feng Y."/>
            <person name="Xiao L."/>
        </authorList>
    </citation>
    <scope>NUCLEOTIDE SEQUENCE [LARGE SCALE GENOMIC DNA]</scope>
    <source>
        <strain evidence="11">30847</strain>
    </source>
</reference>
<dbReference type="GO" id="GO:0051603">
    <property type="term" value="P:proteolysis involved in protein catabolic process"/>
    <property type="evidence" value="ECO:0007669"/>
    <property type="project" value="InterPro"/>
</dbReference>
<dbReference type="GO" id="GO:0005839">
    <property type="term" value="C:proteasome core complex"/>
    <property type="evidence" value="ECO:0007669"/>
    <property type="project" value="InterPro"/>
</dbReference>
<evidence type="ECO:0000256" key="8">
    <source>
        <dbReference type="ARBA" id="ARBA00023242"/>
    </source>
</evidence>
<keyword evidence="5" id="KW-0378">Hydrolase</keyword>
<evidence type="ECO:0000256" key="4">
    <source>
        <dbReference type="ARBA" id="ARBA00022698"/>
    </source>
</evidence>
<evidence type="ECO:0000313" key="12">
    <source>
        <dbReference type="Proteomes" id="UP000186804"/>
    </source>
</evidence>
<keyword evidence="4" id="KW-0888">Threonine protease</keyword>
<comment type="subcellular location">
    <subcellularLocation>
        <location evidence="10">Cytoplasm</location>
    </subcellularLocation>
    <subcellularLocation>
        <location evidence="10">Nucleus</location>
    </subcellularLocation>
</comment>
<keyword evidence="8 10" id="KW-0539">Nucleus</keyword>
<keyword evidence="2 10" id="KW-0963">Cytoplasm</keyword>
<comment type="similarity">
    <text evidence="10">Belongs to the peptidase T1B family.</text>
</comment>
<dbReference type="RefSeq" id="XP_067070161.1">
    <property type="nucleotide sequence ID" value="XM_067213599.1"/>
</dbReference>
<dbReference type="Gene3D" id="3.60.20.10">
    <property type="entry name" value="Glutamine Phosphoribosylpyrophosphate, subunit 1, domain 1"/>
    <property type="match status" value="1"/>
</dbReference>
<dbReference type="Proteomes" id="UP000186804">
    <property type="component" value="Unassembled WGS sequence"/>
</dbReference>
<evidence type="ECO:0000313" key="11">
    <source>
        <dbReference type="EMBL" id="OII78315.1"/>
    </source>
</evidence>
<dbReference type="FunFam" id="3.60.20.10:FF:000051">
    <property type="entry name" value="Proteasome subunit beta"/>
    <property type="match status" value="1"/>
</dbReference>
<dbReference type="VEuPathDB" id="CryptoDB:cand_033730"/>
<dbReference type="EMBL" id="LRBS01000002">
    <property type="protein sequence ID" value="OII78315.1"/>
    <property type="molecule type" value="Genomic_DNA"/>
</dbReference>
<sequence length="279" mass="30858">MPSSFLTLVADDLCKYKNIDPKLRCKDQEDDIVDKLYNNVFQIANVPRPPLFVSEYQDGRLKTMINKGTTTLGFIYQGGVILAVDSRATQGGYIASGSVKKIIEINNYLLGTMAGGAADCSYWERVLAKLCRLHELRNKQRISVAGASNLIANIFFHYRNYGLSAGIMISGYDKNGPQLYYVDNSGARVKGNRFSIGSGSVYAIGVLDSVYHFDLTDEDAIELGRRAITHATYRDGGSGGLVRVYQITSQGYKVHISGQDASELHYKYAEESNIDPCEM</sequence>
<keyword evidence="12" id="KW-1185">Reference proteome</keyword>
<dbReference type="PRINTS" id="PR00141">
    <property type="entry name" value="PROTEASOME"/>
</dbReference>
<keyword evidence="7" id="KW-0865">Zymogen</keyword>
<evidence type="ECO:0000256" key="1">
    <source>
        <dbReference type="ARBA" id="ARBA00001198"/>
    </source>
</evidence>
<comment type="catalytic activity">
    <reaction evidence="1">
        <text>Cleavage of peptide bonds with very broad specificity.</text>
        <dbReference type="EC" id="3.4.25.1"/>
    </reaction>
</comment>
<dbReference type="PROSITE" id="PS51476">
    <property type="entry name" value="PROTEASOME_BETA_2"/>
    <property type="match status" value="1"/>
</dbReference>
<dbReference type="GO" id="GO:0005634">
    <property type="term" value="C:nucleus"/>
    <property type="evidence" value="ECO:0007669"/>
    <property type="project" value="UniProtKB-SubCell"/>
</dbReference>
<comment type="function">
    <text evidence="10">Component of the proteasome, a multicatalytic proteinase complex which is characterized by its ability to cleave peptides with Arg, Phe, Tyr, Leu, and Glu adjacent to the leaving group at neutral or slightly basic pH. The proteasome has an ATP-dependent proteolytic activity.</text>
</comment>